<accession>A0A8H3HRE5</accession>
<feature type="compositionally biased region" description="Polar residues" evidence="1">
    <location>
        <begin position="181"/>
        <end position="195"/>
    </location>
</feature>
<evidence type="ECO:0000256" key="1">
    <source>
        <dbReference type="SAM" id="MobiDB-lite"/>
    </source>
</evidence>
<dbReference type="InterPro" id="IPR055509">
    <property type="entry name" value="DUF7082"/>
</dbReference>
<dbReference type="EMBL" id="CAJMWZ010007354">
    <property type="protein sequence ID" value="CAE6535694.1"/>
    <property type="molecule type" value="Genomic_DNA"/>
</dbReference>
<feature type="domain" description="DUF7082" evidence="2">
    <location>
        <begin position="3"/>
        <end position="138"/>
    </location>
</feature>
<dbReference type="PANTHER" id="PTHR39463:SF1">
    <property type="entry name" value="MEDUSA"/>
    <property type="match status" value="1"/>
</dbReference>
<evidence type="ECO:0000313" key="4">
    <source>
        <dbReference type="Proteomes" id="UP000663850"/>
    </source>
</evidence>
<dbReference type="GO" id="GO:0005634">
    <property type="term" value="C:nucleus"/>
    <property type="evidence" value="ECO:0007669"/>
    <property type="project" value="TreeGrafter"/>
</dbReference>
<sequence>TFEEINNQRRIVEFSCIRTRGQIEVKFAPIPVEKARDTDKNIVSCIWWKDMGEFVITSVDTINLLERLVGTKFTTEEKNRIRRNLQGFKPATISKSQPESESFFRTLMEFPPPRPRNIEKDVKAFVWSKLPAMLEKVISKYWFVSSPTPSSSEADESFPKIRVLRDIDSVPTESPGASVESLPTPQAPTTSTVPSSEMEVEPTRAGVLDSSSYMSVPSSSQ</sequence>
<dbReference type="AlphaFoldDB" id="A0A8H3HRE5"/>
<comment type="caution">
    <text evidence="3">The sequence shown here is derived from an EMBL/GenBank/DDBJ whole genome shotgun (WGS) entry which is preliminary data.</text>
</comment>
<dbReference type="Pfam" id="PF23305">
    <property type="entry name" value="DUF7082"/>
    <property type="match status" value="1"/>
</dbReference>
<protein>
    <recommendedName>
        <fullName evidence="2">DUF7082 domain-containing protein</fullName>
    </recommendedName>
</protein>
<proteinExistence type="predicted"/>
<evidence type="ECO:0000313" key="3">
    <source>
        <dbReference type="EMBL" id="CAE6535694.1"/>
    </source>
</evidence>
<name>A0A8H3HRE5_9AGAM</name>
<dbReference type="PANTHER" id="PTHR39463">
    <property type="entry name" value="MEDUSA"/>
    <property type="match status" value="1"/>
</dbReference>
<organism evidence="3 4">
    <name type="scientific">Rhizoctonia solani</name>
    <dbReference type="NCBI Taxonomy" id="456999"/>
    <lineage>
        <taxon>Eukaryota</taxon>
        <taxon>Fungi</taxon>
        <taxon>Dikarya</taxon>
        <taxon>Basidiomycota</taxon>
        <taxon>Agaricomycotina</taxon>
        <taxon>Agaricomycetes</taxon>
        <taxon>Cantharellales</taxon>
        <taxon>Ceratobasidiaceae</taxon>
        <taxon>Rhizoctonia</taxon>
    </lineage>
</organism>
<evidence type="ECO:0000259" key="2">
    <source>
        <dbReference type="Pfam" id="PF23305"/>
    </source>
</evidence>
<feature type="compositionally biased region" description="Low complexity" evidence="1">
    <location>
        <begin position="210"/>
        <end position="221"/>
    </location>
</feature>
<dbReference type="Proteomes" id="UP000663850">
    <property type="component" value="Unassembled WGS sequence"/>
</dbReference>
<feature type="region of interest" description="Disordered" evidence="1">
    <location>
        <begin position="166"/>
        <end position="221"/>
    </location>
</feature>
<feature type="non-terminal residue" evidence="3">
    <location>
        <position position="221"/>
    </location>
</feature>
<reference evidence="3" key="1">
    <citation type="submission" date="2021-01" db="EMBL/GenBank/DDBJ databases">
        <authorList>
            <person name="Kaushik A."/>
        </authorList>
    </citation>
    <scope>NUCLEOTIDE SEQUENCE</scope>
    <source>
        <strain evidence="3">Type strain: AG8-Rh-89/</strain>
    </source>
</reference>
<feature type="non-terminal residue" evidence="3">
    <location>
        <position position="1"/>
    </location>
</feature>
<gene>
    <name evidence="3" type="ORF">RDB_LOCUS139626</name>
</gene>